<gene>
    <name evidence="3" type="ORF">HPB51_012386</name>
</gene>
<dbReference type="InterPro" id="IPR052976">
    <property type="entry name" value="Scoloptoxin-like"/>
</dbReference>
<dbReference type="EMBL" id="JABSTU010000005">
    <property type="protein sequence ID" value="KAH8030918.1"/>
    <property type="molecule type" value="Genomic_DNA"/>
</dbReference>
<dbReference type="PROSITE" id="PS50940">
    <property type="entry name" value="CHIT_BIND_II"/>
    <property type="match status" value="1"/>
</dbReference>
<dbReference type="GO" id="GO:0008061">
    <property type="term" value="F:chitin binding"/>
    <property type="evidence" value="ECO:0007669"/>
    <property type="project" value="InterPro"/>
</dbReference>
<reference evidence="3" key="1">
    <citation type="journal article" date="2020" name="Cell">
        <title>Large-Scale Comparative Analyses of Tick Genomes Elucidate Their Genetic Diversity and Vector Capacities.</title>
        <authorList>
            <consortium name="Tick Genome and Microbiome Consortium (TIGMIC)"/>
            <person name="Jia N."/>
            <person name="Wang J."/>
            <person name="Shi W."/>
            <person name="Du L."/>
            <person name="Sun Y."/>
            <person name="Zhan W."/>
            <person name="Jiang J.F."/>
            <person name="Wang Q."/>
            <person name="Zhang B."/>
            <person name="Ji P."/>
            <person name="Bell-Sakyi L."/>
            <person name="Cui X.M."/>
            <person name="Yuan T.T."/>
            <person name="Jiang B.G."/>
            <person name="Yang W.F."/>
            <person name="Lam T.T."/>
            <person name="Chang Q.C."/>
            <person name="Ding S.J."/>
            <person name="Wang X.J."/>
            <person name="Zhu J.G."/>
            <person name="Ruan X.D."/>
            <person name="Zhao L."/>
            <person name="Wei J.T."/>
            <person name="Ye R.Z."/>
            <person name="Que T.C."/>
            <person name="Du C.H."/>
            <person name="Zhou Y.H."/>
            <person name="Cheng J.X."/>
            <person name="Dai P.F."/>
            <person name="Guo W.B."/>
            <person name="Han X.H."/>
            <person name="Huang E.J."/>
            <person name="Li L.F."/>
            <person name="Wei W."/>
            <person name="Gao Y.C."/>
            <person name="Liu J.Z."/>
            <person name="Shao H.Z."/>
            <person name="Wang X."/>
            <person name="Wang C.C."/>
            <person name="Yang T.C."/>
            <person name="Huo Q.B."/>
            <person name="Li W."/>
            <person name="Chen H.Y."/>
            <person name="Chen S.E."/>
            <person name="Zhou L.G."/>
            <person name="Ni X.B."/>
            <person name="Tian J.H."/>
            <person name="Sheng Y."/>
            <person name="Liu T."/>
            <person name="Pan Y.S."/>
            <person name="Xia L.Y."/>
            <person name="Li J."/>
            <person name="Zhao F."/>
            <person name="Cao W.C."/>
        </authorList>
    </citation>
    <scope>NUCLEOTIDE SEQUENCE</scope>
    <source>
        <strain evidence="3">Rmic-2018</strain>
    </source>
</reference>
<dbReference type="GO" id="GO:0005576">
    <property type="term" value="C:extracellular region"/>
    <property type="evidence" value="ECO:0007669"/>
    <property type="project" value="InterPro"/>
</dbReference>
<accession>A0A9J6E9A9</accession>
<protein>
    <recommendedName>
        <fullName evidence="2">Chitin-binding type-2 domain-containing protein</fullName>
    </recommendedName>
</protein>
<evidence type="ECO:0000313" key="4">
    <source>
        <dbReference type="Proteomes" id="UP000821866"/>
    </source>
</evidence>
<name>A0A9J6E9A9_RHIMP</name>
<dbReference type="Pfam" id="PF01607">
    <property type="entry name" value="CBM_14"/>
    <property type="match status" value="1"/>
</dbReference>
<dbReference type="PANTHER" id="PTHR22933">
    <property type="entry name" value="FI18007P1-RELATED"/>
    <property type="match status" value="1"/>
</dbReference>
<keyword evidence="4" id="KW-1185">Reference proteome</keyword>
<evidence type="ECO:0000313" key="3">
    <source>
        <dbReference type="EMBL" id="KAH8030918.1"/>
    </source>
</evidence>
<feature type="region of interest" description="Disordered" evidence="1">
    <location>
        <begin position="1"/>
        <end position="26"/>
    </location>
</feature>
<reference evidence="3" key="2">
    <citation type="submission" date="2021-09" db="EMBL/GenBank/DDBJ databases">
        <authorList>
            <person name="Jia N."/>
            <person name="Wang J."/>
            <person name="Shi W."/>
            <person name="Du L."/>
            <person name="Sun Y."/>
            <person name="Zhan W."/>
            <person name="Jiang J."/>
            <person name="Wang Q."/>
            <person name="Zhang B."/>
            <person name="Ji P."/>
            <person name="Sakyi L.B."/>
            <person name="Cui X."/>
            <person name="Yuan T."/>
            <person name="Jiang B."/>
            <person name="Yang W."/>
            <person name="Lam T.T.-Y."/>
            <person name="Chang Q."/>
            <person name="Ding S."/>
            <person name="Wang X."/>
            <person name="Zhu J."/>
            <person name="Ruan X."/>
            <person name="Zhao L."/>
            <person name="Wei J."/>
            <person name="Que T."/>
            <person name="Du C."/>
            <person name="Cheng J."/>
            <person name="Dai P."/>
            <person name="Han X."/>
            <person name="Huang E."/>
            <person name="Gao Y."/>
            <person name="Liu J."/>
            <person name="Shao H."/>
            <person name="Ye R."/>
            <person name="Li L."/>
            <person name="Wei W."/>
            <person name="Wang X."/>
            <person name="Wang C."/>
            <person name="Huo Q."/>
            <person name="Li W."/>
            <person name="Guo W."/>
            <person name="Chen H."/>
            <person name="Chen S."/>
            <person name="Zhou L."/>
            <person name="Zhou L."/>
            <person name="Ni X."/>
            <person name="Tian J."/>
            <person name="Zhou Y."/>
            <person name="Sheng Y."/>
            <person name="Liu T."/>
            <person name="Pan Y."/>
            <person name="Xia L."/>
            <person name="Li J."/>
            <person name="Zhao F."/>
            <person name="Cao W."/>
        </authorList>
    </citation>
    <scope>NUCLEOTIDE SEQUENCE</scope>
    <source>
        <strain evidence="3">Rmic-2018</strain>
        <tissue evidence="3">Larvae</tissue>
    </source>
</reference>
<comment type="caution">
    <text evidence="3">The sequence shown here is derived from an EMBL/GenBank/DDBJ whole genome shotgun (WGS) entry which is preliminary data.</text>
</comment>
<dbReference type="PANTHER" id="PTHR22933:SF31">
    <property type="entry name" value="FI18007P1"/>
    <property type="match status" value="1"/>
</dbReference>
<dbReference type="Proteomes" id="UP000821866">
    <property type="component" value="Chromosome 3"/>
</dbReference>
<sequence length="221" mass="23628">MEPMMANGASSCKEPKRNVPKFSHNNGKYTTQTVSLNLSLTKQPTSSVGLREVFLASSNEADLPASMKTVAVIAFVLCAVAAQPIEQGPVQAESPESRYLGLPAGADGIVRKIDISFSCADRELGYYADIGNDCKIFHVCNPMVLSDGQLATMQYSFVCPNGTLFDQQTFTCTVPPGTAPCVQAESFYYLNRHLAPPAPSKPSVGDNSVVRPASYYGGKSS</sequence>
<dbReference type="AlphaFoldDB" id="A0A9J6E9A9"/>
<evidence type="ECO:0000256" key="1">
    <source>
        <dbReference type="SAM" id="MobiDB-lite"/>
    </source>
</evidence>
<proteinExistence type="predicted"/>
<dbReference type="InterPro" id="IPR002557">
    <property type="entry name" value="Chitin-bd_dom"/>
</dbReference>
<dbReference type="VEuPathDB" id="VectorBase:LOC119167500"/>
<evidence type="ECO:0000259" key="2">
    <source>
        <dbReference type="PROSITE" id="PS50940"/>
    </source>
</evidence>
<dbReference type="Gene3D" id="2.170.140.10">
    <property type="entry name" value="Chitin binding domain"/>
    <property type="match status" value="1"/>
</dbReference>
<dbReference type="SUPFAM" id="SSF57625">
    <property type="entry name" value="Invertebrate chitin-binding proteins"/>
    <property type="match status" value="1"/>
</dbReference>
<dbReference type="InterPro" id="IPR036508">
    <property type="entry name" value="Chitin-bd_dom_sf"/>
</dbReference>
<organism evidence="3 4">
    <name type="scientific">Rhipicephalus microplus</name>
    <name type="common">Cattle tick</name>
    <name type="synonym">Boophilus microplus</name>
    <dbReference type="NCBI Taxonomy" id="6941"/>
    <lineage>
        <taxon>Eukaryota</taxon>
        <taxon>Metazoa</taxon>
        <taxon>Ecdysozoa</taxon>
        <taxon>Arthropoda</taxon>
        <taxon>Chelicerata</taxon>
        <taxon>Arachnida</taxon>
        <taxon>Acari</taxon>
        <taxon>Parasitiformes</taxon>
        <taxon>Ixodida</taxon>
        <taxon>Ixodoidea</taxon>
        <taxon>Ixodidae</taxon>
        <taxon>Rhipicephalinae</taxon>
        <taxon>Rhipicephalus</taxon>
        <taxon>Boophilus</taxon>
    </lineage>
</organism>
<feature type="region of interest" description="Disordered" evidence="1">
    <location>
        <begin position="197"/>
        <end position="221"/>
    </location>
</feature>
<feature type="domain" description="Chitin-binding type-2" evidence="2">
    <location>
        <begin position="116"/>
        <end position="183"/>
    </location>
</feature>